<evidence type="ECO:0000256" key="13">
    <source>
        <dbReference type="ARBA" id="ARBA00048064"/>
    </source>
</evidence>
<comment type="subcellular location">
    <subcellularLocation>
        <location evidence="1">Endoplasmic reticulum membrane</location>
        <topology evidence="1">Multi-pass membrane protein</topology>
    </subcellularLocation>
</comment>
<dbReference type="GO" id="GO:0106073">
    <property type="term" value="F:dolichyl pyrophosphate Glc2Man9GlcNAc2 alpha-1,2-glucosyltransferase activity"/>
    <property type="evidence" value="ECO:0007669"/>
    <property type="project" value="UniProtKB-EC"/>
</dbReference>
<keyword evidence="7" id="KW-0808">Transferase</keyword>
<feature type="transmembrane region" description="Helical" evidence="14">
    <location>
        <begin position="91"/>
        <end position="116"/>
    </location>
</feature>
<reference evidence="16" key="1">
    <citation type="submission" date="2010-06" db="EMBL/GenBank/DDBJ databases">
        <authorList>
            <person name="Jiang H."/>
            <person name="Abraham K."/>
            <person name="Ali S."/>
            <person name="Alsbrooks S.L."/>
            <person name="Anim B.N."/>
            <person name="Anosike U.S."/>
            <person name="Attaway T."/>
            <person name="Bandaranaike D.P."/>
            <person name="Battles P.K."/>
            <person name="Bell S.N."/>
            <person name="Bell A.V."/>
            <person name="Beltran B."/>
            <person name="Bickham C."/>
            <person name="Bustamante Y."/>
            <person name="Caleb T."/>
            <person name="Canada A."/>
            <person name="Cardenas V."/>
            <person name="Carter K."/>
            <person name="Chacko J."/>
            <person name="Chandrabose M.N."/>
            <person name="Chavez D."/>
            <person name="Chavez A."/>
            <person name="Chen L."/>
            <person name="Chu H.-S."/>
            <person name="Claassen K.J."/>
            <person name="Cockrell R."/>
            <person name="Collins M."/>
            <person name="Cooper J.A."/>
            <person name="Cree A."/>
            <person name="Curry S.M."/>
            <person name="Da Y."/>
            <person name="Dao M.D."/>
            <person name="Das B."/>
            <person name="Davila M.-L."/>
            <person name="Davy-Carroll L."/>
            <person name="Denson S."/>
            <person name="Dinh H."/>
            <person name="Ebong V.E."/>
            <person name="Edwards J.R."/>
            <person name="Egan A."/>
            <person name="El-Daye J."/>
            <person name="Escobedo L."/>
            <person name="Fernandez S."/>
            <person name="Fernando P.R."/>
            <person name="Flagg N."/>
            <person name="Forbes L.D."/>
            <person name="Fowler R.G."/>
            <person name="Fu Q."/>
            <person name="Gabisi R.A."/>
            <person name="Ganer J."/>
            <person name="Garbino Pronczuk A."/>
            <person name="Garcia R.M."/>
            <person name="Garner T."/>
            <person name="Garrett T.E."/>
            <person name="Gonzalez D.A."/>
            <person name="Hamid H."/>
            <person name="Hawkins E.S."/>
            <person name="Hirani K."/>
            <person name="Hogues M.E."/>
            <person name="Hollins B."/>
            <person name="Hsiao C.-H."/>
            <person name="Jabil R."/>
            <person name="James M.L."/>
            <person name="Jhangiani S.N."/>
            <person name="Johnson B."/>
            <person name="Johnson Q."/>
            <person name="Joshi V."/>
            <person name="Kalu J.B."/>
            <person name="Kam C."/>
            <person name="Kashfia A."/>
            <person name="Keebler J."/>
            <person name="Kisamo H."/>
            <person name="Kovar C.L."/>
            <person name="Lago L.A."/>
            <person name="Lai C.-Y."/>
            <person name="Laidlaw J."/>
            <person name="Lara F."/>
            <person name="Le T.-K."/>
            <person name="Lee S.L."/>
            <person name="Legall F.H."/>
            <person name="Lemon S.J."/>
            <person name="Lewis L.R."/>
            <person name="Li B."/>
            <person name="Liu Y."/>
            <person name="Liu Y.-S."/>
            <person name="Lopez J."/>
            <person name="Lozado R.J."/>
            <person name="Lu J."/>
            <person name="Madu R.C."/>
            <person name="Maheshwari M."/>
            <person name="Maheshwari R."/>
            <person name="Malloy K."/>
            <person name="Martinez E."/>
            <person name="Mathew T."/>
            <person name="Mercado I.C."/>
            <person name="Mercado C."/>
            <person name="Meyer B."/>
            <person name="Montgomery K."/>
            <person name="Morgan M.B."/>
            <person name="Munidasa M."/>
            <person name="Nazareth L.V."/>
            <person name="Nelson J."/>
            <person name="Ng B.M."/>
            <person name="Nguyen N.B."/>
            <person name="Nguyen P.Q."/>
            <person name="Nguyen T."/>
            <person name="Obregon M."/>
            <person name="Okwuonu G.O."/>
            <person name="Onwere C.G."/>
            <person name="Orozco G."/>
            <person name="Parra A."/>
            <person name="Patel S."/>
            <person name="Patil S."/>
            <person name="Perez A."/>
            <person name="Perez Y."/>
            <person name="Pham C."/>
            <person name="Primus E.L."/>
            <person name="Pu L.-L."/>
            <person name="Puazo M."/>
            <person name="Qin X."/>
            <person name="Quiroz J.B."/>
            <person name="Reese J."/>
            <person name="Richards S."/>
            <person name="Rives C.M."/>
            <person name="Robberts R."/>
            <person name="Ruiz S.J."/>
            <person name="Ruiz M.J."/>
            <person name="Santibanez J."/>
            <person name="Schneider B.W."/>
            <person name="Sisson I."/>
            <person name="Smith M."/>
            <person name="Sodergren E."/>
            <person name="Song X.-Z."/>
            <person name="Song B.B."/>
            <person name="Summersgill H."/>
            <person name="Thelus R."/>
            <person name="Thornton R.D."/>
            <person name="Trejos Z.Y."/>
            <person name="Usmani K."/>
            <person name="Vattathil S."/>
            <person name="Villasana D."/>
            <person name="Walker D.L."/>
            <person name="Wang S."/>
            <person name="Wang K."/>
            <person name="White C.S."/>
            <person name="Williams A.C."/>
            <person name="Williamson J."/>
            <person name="Wilson K."/>
            <person name="Woghiren I.O."/>
            <person name="Woodworth J.R."/>
            <person name="Worley K.C."/>
            <person name="Wright R.A."/>
            <person name="Wu W."/>
            <person name="Young L."/>
            <person name="Zhang L."/>
            <person name="Zhang J."/>
            <person name="Zhu Y."/>
            <person name="Muzny D.M."/>
            <person name="Weinstock G."/>
            <person name="Gibbs R.A."/>
        </authorList>
    </citation>
    <scope>NUCLEOTIDE SEQUENCE [LARGE SCALE GENOMIC DNA]</scope>
    <source>
        <strain evidence="16">LSR1</strain>
    </source>
</reference>
<keyword evidence="16" id="KW-1185">Reference proteome</keyword>
<keyword evidence="6" id="KW-0328">Glycosyltransferase</keyword>
<evidence type="ECO:0000313" key="15">
    <source>
        <dbReference type="EnsemblMetazoa" id="XP_016662233.1"/>
    </source>
</evidence>
<comment type="similarity">
    <text evidence="3">Belongs to the ALG10 glucosyltransferase family.</text>
</comment>
<keyword evidence="8 14" id="KW-0812">Transmembrane</keyword>
<feature type="transmembrane region" description="Helical" evidence="14">
    <location>
        <begin position="165"/>
        <end position="184"/>
    </location>
</feature>
<dbReference type="AlphaFoldDB" id="A0A8R2H7C2"/>
<dbReference type="KEGG" id="api:100573721"/>
<feature type="transmembrane region" description="Helical" evidence="14">
    <location>
        <begin position="431"/>
        <end position="449"/>
    </location>
</feature>
<feature type="transmembrane region" description="Helical" evidence="14">
    <location>
        <begin position="294"/>
        <end position="314"/>
    </location>
</feature>
<keyword evidence="9" id="KW-0256">Endoplasmic reticulum</keyword>
<dbReference type="GO" id="GO:0005789">
    <property type="term" value="C:endoplasmic reticulum membrane"/>
    <property type="evidence" value="ECO:0007669"/>
    <property type="project" value="UniProtKB-SubCell"/>
</dbReference>
<dbReference type="EnsemblMetazoa" id="XM_016806744.2">
    <property type="protein sequence ID" value="XP_016662233.1"/>
    <property type="gene ID" value="LOC100573721"/>
</dbReference>
<evidence type="ECO:0000256" key="4">
    <source>
        <dbReference type="ARBA" id="ARBA00011967"/>
    </source>
</evidence>
<evidence type="ECO:0000256" key="1">
    <source>
        <dbReference type="ARBA" id="ARBA00004477"/>
    </source>
</evidence>
<dbReference type="RefSeq" id="XP_016662233.1">
    <property type="nucleotide sequence ID" value="XM_016806744.1"/>
</dbReference>
<evidence type="ECO:0000256" key="9">
    <source>
        <dbReference type="ARBA" id="ARBA00022824"/>
    </source>
</evidence>
<evidence type="ECO:0000256" key="14">
    <source>
        <dbReference type="SAM" id="Phobius"/>
    </source>
</evidence>
<dbReference type="InterPro" id="IPR016900">
    <property type="entry name" value="Alg10"/>
</dbReference>
<dbReference type="Pfam" id="PF04922">
    <property type="entry name" value="DIE2_ALG10"/>
    <property type="match status" value="1"/>
</dbReference>
<name>A0A8R2H7C2_ACYPI</name>
<keyword evidence="11 14" id="KW-0472">Membrane</keyword>
<feature type="transmembrane region" description="Helical" evidence="14">
    <location>
        <begin position="503"/>
        <end position="525"/>
    </location>
</feature>
<dbReference type="EC" id="2.4.1.256" evidence="4"/>
<evidence type="ECO:0000256" key="5">
    <source>
        <dbReference type="ARBA" id="ARBA00018512"/>
    </source>
</evidence>
<feature type="transmembrane region" description="Helical" evidence="14">
    <location>
        <begin position="219"/>
        <end position="242"/>
    </location>
</feature>
<evidence type="ECO:0000256" key="11">
    <source>
        <dbReference type="ARBA" id="ARBA00023136"/>
    </source>
</evidence>
<evidence type="ECO:0000313" key="16">
    <source>
        <dbReference type="Proteomes" id="UP000007819"/>
    </source>
</evidence>
<evidence type="ECO:0000256" key="3">
    <source>
        <dbReference type="ARBA" id="ARBA00010600"/>
    </source>
</evidence>
<comment type="function">
    <text evidence="12">Dol-P-Glc:Glc(2)Man(9)GlcNAc(2)-PP-Dol alpha-1,2-glucosyltransferase that operates in the biosynthetic pathway of dolichol-linked oligosaccharides, the glycan precursors employed in protein asparagine (N)-glycosylation. The assembly of dolichol-linked oligosaccharides begins on the cytosolic side of the endoplasmic reticulum membrane and finishes in its lumen. The sequential addition of sugars to dolichol pyrophosphate produces dolichol-linked oligosaccharides containing fourteen sugars, including two GlcNAcs, nine mannoses and three glucoses. Once assembled, the oligosaccharide is transferred from the lipid to nascent proteins by oligosaccharyltransferases. In the lumen of the endoplasmic reticulum, adds the third and last glucose residue from dolichyl phosphate glucose (Dol-P-Glc) onto the lipid-linked oligosaccharide intermediate Glc(2)Man(9)GlcNAc(2)-PP-Dol to produce Glc(3)Man(9)GlcNAc(2)-PP-Dol.</text>
</comment>
<protein>
    <recommendedName>
        <fullName evidence="5">Dol-P-Glc:Glc(2)Man(9)GlcNAc(2)-PP-Dol alpha-1,2-glucosyltransferase</fullName>
        <ecNumber evidence="4">2.4.1.256</ecNumber>
    </recommendedName>
</protein>
<comment type="pathway">
    <text evidence="2">Protein modification; protein glycosylation.</text>
</comment>
<evidence type="ECO:0000256" key="6">
    <source>
        <dbReference type="ARBA" id="ARBA00022676"/>
    </source>
</evidence>
<comment type="catalytic activity">
    <reaction evidence="13">
        <text>an alpha-D-Glc-(1-&gt;3)-alpha-D-Glc-(1-&gt;3)-alpha-D-Man-(1-&gt;2)-alpha-D-Man-(1-&gt;2)-alpha-D-Man-(1-&gt;3)-[alpha-D-Man-(1-&gt;2)-alpha-D-Man-(1-&gt;3)-[alpha-D-Man-(1-&gt;2)-alpha-D-Man-(1-&gt;6)]-alpha-D-Man-(1-&gt;6)]-beta-D-Man-(1-&gt;4)-beta-D-GlcNAc-(1-&gt;4)-alpha-D-GlcNAc-diphospho-di-trans,poly-cis-dolichol + a di-trans,poly-cis-dolichyl beta-D-glucosyl phosphate = a alpha-D-Glc-(1-&gt;2)-alpha-D-Glc-(1-&gt;3)-alpha-D-Glc-(1-&gt;3)-alpha-D-Man-(1-&gt;2)-alpha-D-Man-(1-&gt;2)-alpha-D-Man-(1-&gt;3)-[alpha-D-Man-(1-&gt;2)-alpha-D-Man-(1-&gt;3)-[alpha-D-Man-(1-&gt;2)-alpha-D-Man-(1-&gt;6)]-alpha-D-Man-(1-&gt;6)]-beta-D-Man-(1-&gt;4)-beta-D-GlcNAc-(1-&gt;4)-alpha-D-GlcNAc-diphospho-di-trans,poly-cis-dolichol + a di-trans,poly-cis-dolichyl phosphate + H(+)</text>
        <dbReference type="Rhea" id="RHEA:29543"/>
        <dbReference type="Rhea" id="RHEA-COMP:19498"/>
        <dbReference type="Rhea" id="RHEA-COMP:19502"/>
        <dbReference type="Rhea" id="RHEA-COMP:19512"/>
        <dbReference type="Rhea" id="RHEA-COMP:19522"/>
        <dbReference type="ChEBI" id="CHEBI:15378"/>
        <dbReference type="ChEBI" id="CHEBI:57525"/>
        <dbReference type="ChEBI" id="CHEBI:57683"/>
        <dbReference type="ChEBI" id="CHEBI:132522"/>
        <dbReference type="ChEBI" id="CHEBI:132523"/>
        <dbReference type="EC" id="2.4.1.256"/>
    </reaction>
    <physiologicalReaction direction="left-to-right" evidence="13">
        <dbReference type="Rhea" id="RHEA:29544"/>
    </physiologicalReaction>
</comment>
<dbReference type="CTD" id="84920"/>
<dbReference type="Proteomes" id="UP000007819">
    <property type="component" value="Chromosome X"/>
</dbReference>
<feature type="transmembrane region" description="Helical" evidence="14">
    <location>
        <begin position="461"/>
        <end position="483"/>
    </location>
</feature>
<sequence>MAAPVATKEARRSRKKPLAQYSETICGLNASILPAVVLSTVTWYLLRYVVQPLFGPDEYYIDEEFHVPQAQHYCRAAFHKWDPKITTLPGLYLLSSTVLVPFMKIYDTILSLFGVLDHDVLRGNDPCSLVALRAVNAVGAPACLYYAFYRCQLLIFLNENKKTKIAKWSCVFLALSVATFPVIYAPYSMLYYTDAWATASIFLWYSSHLSNETNFLVKIIFGGFSVLCRQTNIAWLVFASIIDVCHCAEQCFPTIKNSVSIFSYIQATIIEFYHCCSIKNKHKSKKLIEFFQKCLRVTCPNVIVILSFFSFVVLLNNGDIVVGDRRAHVPRFHPMQLCYFVVFVLAFSLPWLLSQAYFKILTSNYVSKHFNLANAFREIHNNTSKVLVVTLLIIISGLVYFNTIAHPYLLADNRHYTFYVWRLLFSPGKPVFLRYLPVPFYACGLWLVNRTLMQSSIAYRLAYWIVTPLVLCAQFLLEPRYFVVPYLMYRLHSNKQFTNSHTFKAAFIEFIAYQVFNFVIMRVFLYSPFVSSMDNTGRLDRFTW</sequence>
<dbReference type="PANTHER" id="PTHR12989:SF10">
    <property type="entry name" value="DOL-P-GLC:GLC(2)MAN(9)GLCNAC(2)-PP-DOL ALPHA-1,2-GLUCOSYLTRANSFERASE-RELATED"/>
    <property type="match status" value="1"/>
</dbReference>
<feature type="transmembrane region" description="Helical" evidence="14">
    <location>
        <begin position="334"/>
        <end position="353"/>
    </location>
</feature>
<keyword evidence="10 14" id="KW-1133">Transmembrane helix</keyword>
<reference evidence="15" key="2">
    <citation type="submission" date="2022-06" db="UniProtKB">
        <authorList>
            <consortium name="EnsemblMetazoa"/>
        </authorList>
    </citation>
    <scope>IDENTIFICATION</scope>
</reference>
<evidence type="ECO:0000256" key="2">
    <source>
        <dbReference type="ARBA" id="ARBA00004922"/>
    </source>
</evidence>
<accession>A0A8R2H7C2</accession>
<dbReference type="OrthoDB" id="4769at2759"/>
<dbReference type="PIRSF" id="PIRSF028810">
    <property type="entry name" value="Alpha1_2_glucosyltferase_Alg10"/>
    <property type="match status" value="1"/>
</dbReference>
<evidence type="ECO:0000256" key="8">
    <source>
        <dbReference type="ARBA" id="ARBA00022692"/>
    </source>
</evidence>
<dbReference type="GO" id="GO:0006488">
    <property type="term" value="P:dolichol-linked oligosaccharide biosynthetic process"/>
    <property type="evidence" value="ECO:0007669"/>
    <property type="project" value="InterPro"/>
</dbReference>
<evidence type="ECO:0000256" key="12">
    <source>
        <dbReference type="ARBA" id="ARBA00044727"/>
    </source>
</evidence>
<organism evidence="15 16">
    <name type="scientific">Acyrthosiphon pisum</name>
    <name type="common">Pea aphid</name>
    <dbReference type="NCBI Taxonomy" id="7029"/>
    <lineage>
        <taxon>Eukaryota</taxon>
        <taxon>Metazoa</taxon>
        <taxon>Ecdysozoa</taxon>
        <taxon>Arthropoda</taxon>
        <taxon>Hexapoda</taxon>
        <taxon>Insecta</taxon>
        <taxon>Pterygota</taxon>
        <taxon>Neoptera</taxon>
        <taxon>Paraneoptera</taxon>
        <taxon>Hemiptera</taxon>
        <taxon>Sternorrhyncha</taxon>
        <taxon>Aphidomorpha</taxon>
        <taxon>Aphidoidea</taxon>
        <taxon>Aphididae</taxon>
        <taxon>Macrosiphini</taxon>
        <taxon>Acyrthosiphon</taxon>
    </lineage>
</organism>
<proteinExistence type="inferred from homology"/>
<feature type="transmembrane region" description="Helical" evidence="14">
    <location>
        <begin position="386"/>
        <end position="411"/>
    </location>
</feature>
<dbReference type="PANTHER" id="PTHR12989">
    <property type="entry name" value="ALPHA-1,2-GLUCOSYLTRANSFERASE ALG10"/>
    <property type="match status" value="1"/>
</dbReference>
<evidence type="ECO:0000256" key="7">
    <source>
        <dbReference type="ARBA" id="ARBA00022679"/>
    </source>
</evidence>
<dbReference type="GeneID" id="100573721"/>
<evidence type="ECO:0000256" key="10">
    <source>
        <dbReference type="ARBA" id="ARBA00022989"/>
    </source>
</evidence>